<comment type="caution">
    <text evidence="2">The sequence shown here is derived from an EMBL/GenBank/DDBJ whole genome shotgun (WGS) entry which is preliminary data.</text>
</comment>
<keyword evidence="1" id="KW-0732">Signal</keyword>
<proteinExistence type="predicted"/>
<sequence length="285" mass="30252">MKKNKLFRGIMTGALSLGMIGGVGIPAFAASNSTSNSAASVEQAVNVKASLDDETKQKVQAIMGELKIQLGNIGVELPTKGDRGNMFADLDDESKEKAEAIMEQLKSDSITQEEAQAQLADLGVELPAKGEKGGHGNMFAGLDDATKEKAEAIVEQLKNDSITQEEAQAQLADLGVELPERADKGGRGDMLAGLDDATKEKAEAIVEQLKNDSITQEEAQTQLADLGVELPAKGEKGDRGDMFADLDDESKEKAQVLIEEAEAQLAELGVNHLPFKGLEASTNEE</sequence>
<feature type="chain" id="PRO_5046661436" evidence="1">
    <location>
        <begin position="30"/>
        <end position="285"/>
    </location>
</feature>
<evidence type="ECO:0000313" key="3">
    <source>
        <dbReference type="Proteomes" id="UP001165287"/>
    </source>
</evidence>
<protein>
    <submittedName>
        <fullName evidence="2">Uncharacterized protein</fullName>
    </submittedName>
</protein>
<evidence type="ECO:0000256" key="1">
    <source>
        <dbReference type="SAM" id="SignalP"/>
    </source>
</evidence>
<dbReference type="EMBL" id="JAIQUM010000168">
    <property type="protein sequence ID" value="MBZ5753843.1"/>
    <property type="molecule type" value="Genomic_DNA"/>
</dbReference>
<reference evidence="2" key="1">
    <citation type="submission" date="2024-05" db="EMBL/GenBank/DDBJ databases">
        <title>Metabacillus sp. nov., isolated from the rhizosphere soil of tomato plants.</title>
        <authorList>
            <person name="Ma R."/>
        </authorList>
    </citation>
    <scope>NUCLEOTIDE SEQUENCE</scope>
    <source>
        <strain evidence="2">DBTR6</strain>
    </source>
</reference>
<gene>
    <name evidence="2" type="ORF">K9V48_27500</name>
</gene>
<dbReference type="Proteomes" id="UP001165287">
    <property type="component" value="Unassembled WGS sequence"/>
</dbReference>
<accession>A0ABS7V0P2</accession>
<feature type="signal peptide" evidence="1">
    <location>
        <begin position="1"/>
        <end position="29"/>
    </location>
</feature>
<evidence type="ECO:0000313" key="2">
    <source>
        <dbReference type="EMBL" id="MBZ5753843.1"/>
    </source>
</evidence>
<dbReference type="RefSeq" id="WP_224142240.1">
    <property type="nucleotide sequence ID" value="NZ_JAIQUM010000168.1"/>
</dbReference>
<name>A0ABS7V0P2_9BACI</name>
<keyword evidence="3" id="KW-1185">Reference proteome</keyword>
<organism evidence="2 3">
    <name type="scientific">Metabacillus rhizolycopersici</name>
    <dbReference type="NCBI Taxonomy" id="2875709"/>
    <lineage>
        <taxon>Bacteria</taxon>
        <taxon>Bacillati</taxon>
        <taxon>Bacillota</taxon>
        <taxon>Bacilli</taxon>
        <taxon>Bacillales</taxon>
        <taxon>Bacillaceae</taxon>
        <taxon>Metabacillus</taxon>
    </lineage>
</organism>